<evidence type="ECO:0000313" key="1">
    <source>
        <dbReference type="EMBL" id="RAH99950.1"/>
    </source>
</evidence>
<evidence type="ECO:0000313" key="2">
    <source>
        <dbReference type="Proteomes" id="UP000249590"/>
    </source>
</evidence>
<accession>A0A8B2NMW4</accession>
<gene>
    <name evidence="1" type="ORF">DLJ53_19625</name>
</gene>
<dbReference type="AlphaFoldDB" id="A0A8B2NMW4"/>
<proteinExistence type="predicted"/>
<sequence>MVALWEVPMPNVVMHVAAVGLAALMAVGGAIGGASSARAETADLREDIADWLLRLYEDDATLYFCSQRLEDRRVRFSEITERDPYLSAPVREKLNEIIKQAIPKTWVLMSGEAVASTVNEGSVFARDRASASDVVADFEESQTVLRASVVRNHLDIARLKIEIVLTQKDGRICDSATRQWHFNTNTLDRVPAPPFSATAVDIYDINATLRDGLRTTIPRNLGAEEDVPFMVTSKLEGQRCAVSSEQLTRQLFDAAREIQDNTGIAVSDGAGRAFVPLSPDEAETVPHLQVLATTSVRIAEEHADDVAVITFTWRDGARRRPGESRIVALQPGALKRCVDGSASSSGRDNRLEIFLANARKSEAHQSTMAPLASPFQVGDLLEIDLTIDQPVFPYCWALLQDEDEANGLVFYPFSERSANRPLDAKTYRIPHDLNKPDQKLLAPGTILFHCFVIKNRAPNALLNRWLEAHKAQRYLDWNEVESLAKEFRQITNISEIYAWIRVEAS</sequence>
<dbReference type="EMBL" id="QHHQ01000004">
    <property type="protein sequence ID" value="RAH99950.1"/>
    <property type="molecule type" value="Genomic_DNA"/>
</dbReference>
<name>A0A8B2NMW4_9HYPH</name>
<comment type="caution">
    <text evidence="1">The sequence shown here is derived from an EMBL/GenBank/DDBJ whole genome shotgun (WGS) entry which is preliminary data.</text>
</comment>
<protein>
    <submittedName>
        <fullName evidence="1">Uncharacterized protein</fullName>
    </submittedName>
</protein>
<reference evidence="1 2" key="1">
    <citation type="submission" date="2018-05" db="EMBL/GenBank/DDBJ databases">
        <title>Acuticoccus sediminis sp. nov., isolated from deep-sea sediment of Indian Ocean.</title>
        <authorList>
            <person name="Liu X."/>
            <person name="Lai Q."/>
            <person name="Du Y."/>
            <person name="Sun F."/>
            <person name="Zhang X."/>
            <person name="Wang S."/>
            <person name="Shao Z."/>
        </authorList>
    </citation>
    <scope>NUCLEOTIDE SEQUENCE [LARGE SCALE GENOMIC DNA]</scope>
    <source>
        <strain evidence="1 2">PTG4-2</strain>
    </source>
</reference>
<keyword evidence="2" id="KW-1185">Reference proteome</keyword>
<dbReference type="Proteomes" id="UP000249590">
    <property type="component" value="Unassembled WGS sequence"/>
</dbReference>
<organism evidence="1 2">
    <name type="scientific">Acuticoccus sediminis</name>
    <dbReference type="NCBI Taxonomy" id="2184697"/>
    <lineage>
        <taxon>Bacteria</taxon>
        <taxon>Pseudomonadati</taxon>
        <taxon>Pseudomonadota</taxon>
        <taxon>Alphaproteobacteria</taxon>
        <taxon>Hyphomicrobiales</taxon>
        <taxon>Amorphaceae</taxon>
        <taxon>Acuticoccus</taxon>
    </lineage>
</organism>